<name>A0A9P8XXE7_9PEZI</name>
<dbReference type="SUPFAM" id="SSF55920">
    <property type="entry name" value="Creatinase/aminopeptidase"/>
    <property type="match status" value="1"/>
</dbReference>
<keyword evidence="4" id="KW-1185">Reference proteome</keyword>
<comment type="caution">
    <text evidence="3">The sequence shown here is derived from an EMBL/GenBank/DDBJ whole genome shotgun (WGS) entry which is preliminary data.</text>
</comment>
<feature type="domain" description="Peptidase M24" evidence="2">
    <location>
        <begin position="222"/>
        <end position="421"/>
    </location>
</feature>
<keyword evidence="3" id="KW-0449">Lipoprotein</keyword>
<keyword evidence="1" id="KW-0732">Signal</keyword>
<organism evidence="3 4">
    <name type="scientific">Microdochium trichocladiopsis</name>
    <dbReference type="NCBI Taxonomy" id="1682393"/>
    <lineage>
        <taxon>Eukaryota</taxon>
        <taxon>Fungi</taxon>
        <taxon>Dikarya</taxon>
        <taxon>Ascomycota</taxon>
        <taxon>Pezizomycotina</taxon>
        <taxon>Sordariomycetes</taxon>
        <taxon>Xylariomycetidae</taxon>
        <taxon>Xylariales</taxon>
        <taxon>Microdochiaceae</taxon>
        <taxon>Microdochium</taxon>
    </lineage>
</organism>
<dbReference type="AlphaFoldDB" id="A0A9P8XXE7"/>
<dbReference type="GeneID" id="70185034"/>
<feature type="chain" id="PRO_5040115032" evidence="1">
    <location>
        <begin position="25"/>
        <end position="490"/>
    </location>
</feature>
<evidence type="ECO:0000313" key="3">
    <source>
        <dbReference type="EMBL" id="KAH7018223.1"/>
    </source>
</evidence>
<dbReference type="InterPro" id="IPR036005">
    <property type="entry name" value="Creatinase/aminopeptidase-like"/>
</dbReference>
<dbReference type="EMBL" id="JAGTJQ010000011">
    <property type="protein sequence ID" value="KAH7018223.1"/>
    <property type="molecule type" value="Genomic_DNA"/>
</dbReference>
<feature type="signal peptide" evidence="1">
    <location>
        <begin position="1"/>
        <end position="24"/>
    </location>
</feature>
<sequence length="490" mass="54840">MRFSLDLAAVTATVLLGLTTAAEAEAEGFLARASRSAPRPQIHTLPPLREQAVLVDGWTAERASRIPAMLERRGIDAWVLSQREYAEETAFWALKPFVAFSARRRTTYLFLSSALTKKNTTTTTGSSSGEEVQLAYRWIDNTPDLWLHLREVLDKHEPATLAVNAHGEISFASGMHAGELETLKRGLGDKWTARLIPDEPLLAVELVATMVEDRLGWYKKMMETAWAIIEEAFSSKVIVPGVTTTEDVVWWMRERIQSLNYTTWFQPAVNIVTLFDFNPNATHETGSELFRSTSSDTAATQRPIQYGDVLHTDFGVTALGLNTDTQHLAYVVPPGQSKADSDKILKSLHEGLHKANRMQDITRANMKIGLTGNEILKASRKEMASEGIVGKIYCHPTGEFGHSAGSVIGMTNLQDGVPVLGDLPLLKDTYYSIELYAEHYVPELDQSLYFYQEEDVFWNATGESWDWVYGRQDKFILIEYLEADSQIGEL</sequence>
<evidence type="ECO:0000313" key="4">
    <source>
        <dbReference type="Proteomes" id="UP000756346"/>
    </source>
</evidence>
<dbReference type="Pfam" id="PF00557">
    <property type="entry name" value="Peptidase_M24"/>
    <property type="match status" value="1"/>
</dbReference>
<dbReference type="OrthoDB" id="3632757at2759"/>
<dbReference type="Proteomes" id="UP000756346">
    <property type="component" value="Unassembled WGS sequence"/>
</dbReference>
<reference evidence="3" key="1">
    <citation type="journal article" date="2021" name="Nat. Commun.">
        <title>Genetic determinants of endophytism in the Arabidopsis root mycobiome.</title>
        <authorList>
            <person name="Mesny F."/>
            <person name="Miyauchi S."/>
            <person name="Thiergart T."/>
            <person name="Pickel B."/>
            <person name="Atanasova L."/>
            <person name="Karlsson M."/>
            <person name="Huettel B."/>
            <person name="Barry K.W."/>
            <person name="Haridas S."/>
            <person name="Chen C."/>
            <person name="Bauer D."/>
            <person name="Andreopoulos W."/>
            <person name="Pangilinan J."/>
            <person name="LaButti K."/>
            <person name="Riley R."/>
            <person name="Lipzen A."/>
            <person name="Clum A."/>
            <person name="Drula E."/>
            <person name="Henrissat B."/>
            <person name="Kohler A."/>
            <person name="Grigoriev I.V."/>
            <person name="Martin F.M."/>
            <person name="Hacquard S."/>
        </authorList>
    </citation>
    <scope>NUCLEOTIDE SEQUENCE</scope>
    <source>
        <strain evidence="3">MPI-CAGE-CH-0230</strain>
    </source>
</reference>
<accession>A0A9P8XXE7</accession>
<protein>
    <submittedName>
        <fullName evidence="3">Lipoprotein</fullName>
    </submittedName>
</protein>
<dbReference type="InterPro" id="IPR000994">
    <property type="entry name" value="Pept_M24"/>
</dbReference>
<evidence type="ECO:0000256" key="1">
    <source>
        <dbReference type="SAM" id="SignalP"/>
    </source>
</evidence>
<gene>
    <name evidence="3" type="ORF">B0I36DRAFT_335524</name>
</gene>
<proteinExistence type="predicted"/>
<evidence type="ECO:0000259" key="2">
    <source>
        <dbReference type="Pfam" id="PF00557"/>
    </source>
</evidence>
<dbReference type="Gene3D" id="3.90.230.10">
    <property type="entry name" value="Creatinase/methionine aminopeptidase superfamily"/>
    <property type="match status" value="1"/>
</dbReference>
<dbReference type="RefSeq" id="XP_046006490.1">
    <property type="nucleotide sequence ID" value="XM_046155488.1"/>
</dbReference>